<dbReference type="Proteomes" id="UP000093561">
    <property type="component" value="Unassembled WGS sequence"/>
</dbReference>
<reference evidence="2" key="2">
    <citation type="journal article" date="2016" name="Mol. Ecol.">
        <title>Population genomics of the filarial nematode parasite Wuchereria bancrofti from mosquitoes.</title>
        <authorList>
            <person name="Small S.T."/>
            <person name="Reimer L.J."/>
            <person name="Tisch D.J."/>
            <person name="King C.L."/>
            <person name="Christensen B.M."/>
            <person name="Siba P.M."/>
            <person name="Kazura J.W."/>
            <person name="Serre D."/>
            <person name="Zimmerman P.A."/>
        </authorList>
    </citation>
    <scope>NUCLEOTIDE SEQUENCE</scope>
    <source>
        <strain evidence="2">pt0022</strain>
    </source>
</reference>
<feature type="signal peptide" evidence="1">
    <location>
        <begin position="1"/>
        <end position="19"/>
    </location>
</feature>
<evidence type="ECO:0008006" key="4">
    <source>
        <dbReference type="Google" id="ProtNLM"/>
    </source>
</evidence>
<dbReference type="WBParaSite" id="mrna-Wban_09374">
    <property type="protein sequence ID" value="mrna-Wban_09374"/>
    <property type="gene ID" value="Wban_09374"/>
</dbReference>
<feature type="chain" id="PRO_5042269834" description="PITH domain-containing protein" evidence="1">
    <location>
        <begin position="20"/>
        <end position="53"/>
    </location>
</feature>
<reference evidence="3" key="3">
    <citation type="submission" date="2024-02" db="UniProtKB">
        <authorList>
            <consortium name="WormBaseParasite"/>
        </authorList>
    </citation>
    <scope>IDENTIFICATION</scope>
    <source>
        <strain evidence="3">pt0022</strain>
    </source>
</reference>
<reference evidence="2" key="1">
    <citation type="submission" date="2015-03" db="EMBL/GenBank/DDBJ databases">
        <title>Wuchereria bancrofti Genome Sequencing Papua New Guinea Strain.</title>
        <authorList>
            <person name="Small S.T."/>
            <person name="Serre D."/>
            <person name="Zimmerman P.A."/>
        </authorList>
    </citation>
    <scope>NUCLEOTIDE SEQUENCE [LARGE SCALE GENOMIC DNA]</scope>
    <source>
        <strain evidence="2">pt0022</strain>
    </source>
</reference>
<protein>
    <recommendedName>
        <fullName evidence="4">PITH domain-containing protein</fullName>
    </recommendedName>
</protein>
<organism evidence="2 3">
    <name type="scientific">Wuchereria bancrofti</name>
    <dbReference type="NCBI Taxonomy" id="6293"/>
    <lineage>
        <taxon>Eukaryota</taxon>
        <taxon>Metazoa</taxon>
        <taxon>Ecdysozoa</taxon>
        <taxon>Nematoda</taxon>
        <taxon>Chromadorea</taxon>
        <taxon>Rhabditida</taxon>
        <taxon>Spirurina</taxon>
        <taxon>Spiruromorpha</taxon>
        <taxon>Filarioidea</taxon>
        <taxon>Onchocercidae</taxon>
        <taxon>Wuchereria</taxon>
    </lineage>
</organism>
<keyword evidence="1" id="KW-0732">Signal</keyword>
<proteinExistence type="predicted"/>
<accession>A0AAF5Q243</accession>
<evidence type="ECO:0000256" key="1">
    <source>
        <dbReference type="SAM" id="SignalP"/>
    </source>
</evidence>
<dbReference type="AlphaFoldDB" id="A0AAF5Q243"/>
<evidence type="ECO:0000313" key="3">
    <source>
        <dbReference type="WBParaSite" id="mrna-Wban_09374"/>
    </source>
</evidence>
<name>A0AAF5Q243_WUCBA</name>
<evidence type="ECO:0000313" key="2">
    <source>
        <dbReference type="Proteomes" id="UP000093561"/>
    </source>
</evidence>
<sequence length="53" mass="6060">MLSASLLLHYLLIQQSIHSTNEMKFNKSGRHKEEVLEFINLSFGGVDTKVAHF</sequence>